<evidence type="ECO:0000259" key="4">
    <source>
        <dbReference type="PROSITE" id="PS50893"/>
    </source>
</evidence>
<dbReference type="PROSITE" id="PS50893">
    <property type="entry name" value="ABC_TRANSPORTER_2"/>
    <property type="match status" value="1"/>
</dbReference>
<dbReference type="AlphaFoldDB" id="A0A0L6W083"/>
<dbReference type="PATRIC" id="fig|281456.6.peg.3078"/>
<evidence type="ECO:0000256" key="3">
    <source>
        <dbReference type="ARBA" id="ARBA00022840"/>
    </source>
</evidence>
<dbReference type="InterPro" id="IPR003593">
    <property type="entry name" value="AAA+_ATPase"/>
</dbReference>
<evidence type="ECO:0000313" key="5">
    <source>
        <dbReference type="EMBL" id="KNZ68484.1"/>
    </source>
</evidence>
<keyword evidence="1" id="KW-0813">Transport</keyword>
<dbReference type="Pfam" id="PF00005">
    <property type="entry name" value="ABC_tran"/>
    <property type="match status" value="1"/>
</dbReference>
<accession>A0A0L6W083</accession>
<dbReference type="InterPro" id="IPR051782">
    <property type="entry name" value="ABC_Transporter_VariousFunc"/>
</dbReference>
<dbReference type="PANTHER" id="PTHR42939">
    <property type="entry name" value="ABC TRANSPORTER ATP-BINDING PROTEIN ALBC-RELATED"/>
    <property type="match status" value="1"/>
</dbReference>
<keyword evidence="6" id="KW-1185">Reference proteome</keyword>
<name>A0A0L6W083_9FIRM</name>
<dbReference type="InterPro" id="IPR003439">
    <property type="entry name" value="ABC_transporter-like_ATP-bd"/>
</dbReference>
<evidence type="ECO:0000313" key="6">
    <source>
        <dbReference type="Proteomes" id="UP000037175"/>
    </source>
</evidence>
<feature type="domain" description="ABC transporter" evidence="4">
    <location>
        <begin position="2"/>
        <end position="227"/>
    </location>
</feature>
<dbReference type="SMART" id="SM00382">
    <property type="entry name" value="AAA"/>
    <property type="match status" value="1"/>
</dbReference>
<reference evidence="6" key="1">
    <citation type="submission" date="2015-07" db="EMBL/GenBank/DDBJ databases">
        <title>Complete Genome of Thermincola ferriacetica strain Z-0001T.</title>
        <authorList>
            <person name="Lusk B."/>
            <person name="Badalamenti J.P."/>
            <person name="Parameswaran P."/>
            <person name="Bond D.R."/>
            <person name="Torres C.I."/>
        </authorList>
    </citation>
    <scope>NUCLEOTIDE SEQUENCE [LARGE SCALE GENOMIC DNA]</scope>
    <source>
        <strain evidence="6">Z-0001</strain>
    </source>
</reference>
<protein>
    <submittedName>
        <fullName evidence="5">ABC transporter</fullName>
    </submittedName>
</protein>
<dbReference type="GO" id="GO:0005524">
    <property type="term" value="F:ATP binding"/>
    <property type="evidence" value="ECO:0007669"/>
    <property type="project" value="UniProtKB-KW"/>
</dbReference>
<comment type="caution">
    <text evidence="5">The sequence shown here is derived from an EMBL/GenBank/DDBJ whole genome shotgun (WGS) entry which is preliminary data.</text>
</comment>
<dbReference type="GO" id="GO:0016887">
    <property type="term" value="F:ATP hydrolysis activity"/>
    <property type="evidence" value="ECO:0007669"/>
    <property type="project" value="InterPro"/>
</dbReference>
<dbReference type="CDD" id="cd03230">
    <property type="entry name" value="ABC_DR_subfamily_A"/>
    <property type="match status" value="1"/>
</dbReference>
<dbReference type="Proteomes" id="UP000037175">
    <property type="component" value="Unassembled WGS sequence"/>
</dbReference>
<dbReference type="PANTHER" id="PTHR42939:SF1">
    <property type="entry name" value="ABC TRANSPORTER ATP-BINDING PROTEIN ALBC-RELATED"/>
    <property type="match status" value="1"/>
</dbReference>
<evidence type="ECO:0000256" key="2">
    <source>
        <dbReference type="ARBA" id="ARBA00022741"/>
    </source>
</evidence>
<keyword evidence="3" id="KW-0067">ATP-binding</keyword>
<sequence>MIEVRQLVKKFDKFEVLKGLDLNVRRGSIYGLVGSNGAGKTTLLKLMAGVYRPDSGSIMVDGQPVFENNHVKENIIFIPDELFYFNHYSIRETANFFRQVYPTWDENRFDELFKVFGIDVKRRVTKLSKGMKRQVAFWLALSVKPQVLILDEPLDGLDPMVRSKVKKLLMADVAEREMSIIISSHNLRELEDICDYMGILHDGKIIIESELDALKKGISKVQTAFPEGLPEELSRAGNVLYHEKRGSVYLLIMRGDEQDIKAQVQKFRPLLLDVLPLTFEEIFVYEMGGIGYDIRNIL</sequence>
<dbReference type="SUPFAM" id="SSF52540">
    <property type="entry name" value="P-loop containing nucleoside triphosphate hydrolases"/>
    <property type="match status" value="1"/>
</dbReference>
<dbReference type="EMBL" id="LGTE01000029">
    <property type="protein sequence ID" value="KNZ68484.1"/>
    <property type="molecule type" value="Genomic_DNA"/>
</dbReference>
<gene>
    <name evidence="5" type="ORF">Tfer_2939</name>
</gene>
<dbReference type="RefSeq" id="WP_052218915.1">
    <property type="nucleotide sequence ID" value="NZ_LGTE01000029.1"/>
</dbReference>
<keyword evidence="2" id="KW-0547">Nucleotide-binding</keyword>
<dbReference type="Gene3D" id="3.40.50.300">
    <property type="entry name" value="P-loop containing nucleotide triphosphate hydrolases"/>
    <property type="match status" value="1"/>
</dbReference>
<dbReference type="InterPro" id="IPR027417">
    <property type="entry name" value="P-loop_NTPase"/>
</dbReference>
<organism evidence="5 6">
    <name type="scientific">Thermincola ferriacetica</name>
    <dbReference type="NCBI Taxonomy" id="281456"/>
    <lineage>
        <taxon>Bacteria</taxon>
        <taxon>Bacillati</taxon>
        <taxon>Bacillota</taxon>
        <taxon>Clostridia</taxon>
        <taxon>Eubacteriales</taxon>
        <taxon>Thermincolaceae</taxon>
        <taxon>Thermincola</taxon>
    </lineage>
</organism>
<proteinExistence type="predicted"/>
<evidence type="ECO:0000256" key="1">
    <source>
        <dbReference type="ARBA" id="ARBA00022448"/>
    </source>
</evidence>